<evidence type="ECO:0000259" key="13">
    <source>
        <dbReference type="SMART" id="SM00861"/>
    </source>
</evidence>
<sequence>MIVVVNDNGRSYAPTVGALARHLAALRQGGSEPLGRNVFTDLGFFYAGPVDGHDVQALEAVLRRVRALGRPVVVHVITVKGKGYGPAERDEADCLHAVGTFDPATGQAPPALATAPPSWTAVFGQALAQLAAERTDVVAVTASMLRPTGLHPMAVKFPDRVFDVGIAEQHAVTCAAGLAMGGLHPVVAIYATFLNRAFDQVLMDVALHHLPVTFVLDRAGITGPDGPSHHGMWDLGLLGTVPGLRIAAPRDADCLRALLREAAGITSGPTVLRFPKGQAGPGIAALAHIDGLDILHCSAHRPLDVLLVPVGPLAKDALDAAHLLEERGLGVTVADPRWVLPISPALTTLAARHRIAVTVEDGVRTSGAGAALAQACRDAAVATPVTSLGLPRAFIPHGPRGTLLAQAGLDAEGIARSIRHAVAARSADCVAFTSDSGRT</sequence>
<evidence type="ECO:0000256" key="9">
    <source>
        <dbReference type="ARBA" id="ARBA00022842"/>
    </source>
</evidence>
<evidence type="ECO:0000256" key="3">
    <source>
        <dbReference type="ARBA" id="ARBA00004980"/>
    </source>
</evidence>
<evidence type="ECO:0000256" key="6">
    <source>
        <dbReference type="ARBA" id="ARBA00013150"/>
    </source>
</evidence>
<dbReference type="SMART" id="SM00861">
    <property type="entry name" value="Transket_pyr"/>
    <property type="match status" value="1"/>
</dbReference>
<dbReference type="SUPFAM" id="SSF52922">
    <property type="entry name" value="TK C-terminal domain-like"/>
    <property type="match status" value="1"/>
</dbReference>
<dbReference type="Pfam" id="PF02779">
    <property type="entry name" value="Transket_pyr"/>
    <property type="match status" value="1"/>
</dbReference>
<dbReference type="PROSITE" id="PS00802">
    <property type="entry name" value="TRANSKETOLASE_2"/>
    <property type="match status" value="1"/>
</dbReference>
<keyword evidence="12" id="KW-0414">Isoprene biosynthesis</keyword>
<organism evidence="14 15">
    <name type="scientific">Streptomyces alboflavus</name>
    <dbReference type="NCBI Taxonomy" id="67267"/>
    <lineage>
        <taxon>Bacteria</taxon>
        <taxon>Bacillati</taxon>
        <taxon>Actinomycetota</taxon>
        <taxon>Actinomycetes</taxon>
        <taxon>Kitasatosporales</taxon>
        <taxon>Streptomycetaceae</taxon>
        <taxon>Streptomyces</taxon>
    </lineage>
</organism>
<dbReference type="GO" id="GO:0005829">
    <property type="term" value="C:cytosol"/>
    <property type="evidence" value="ECO:0007669"/>
    <property type="project" value="TreeGrafter"/>
</dbReference>
<evidence type="ECO:0000256" key="8">
    <source>
        <dbReference type="ARBA" id="ARBA00022723"/>
    </source>
</evidence>
<dbReference type="Gene3D" id="3.40.50.970">
    <property type="match status" value="2"/>
</dbReference>
<dbReference type="Proteomes" id="UP000195880">
    <property type="component" value="Chromosome"/>
</dbReference>
<comment type="subunit">
    <text evidence="5">Homodimer.</text>
</comment>
<evidence type="ECO:0000313" key="15">
    <source>
        <dbReference type="Proteomes" id="UP000195880"/>
    </source>
</evidence>
<dbReference type="InterPro" id="IPR020826">
    <property type="entry name" value="Transketolase_BS"/>
</dbReference>
<evidence type="ECO:0000256" key="1">
    <source>
        <dbReference type="ARBA" id="ARBA00001946"/>
    </source>
</evidence>
<keyword evidence="8" id="KW-0479">Metal-binding</keyword>
<dbReference type="InterPro" id="IPR005475">
    <property type="entry name" value="Transketolase-like_Pyr-bd"/>
</dbReference>
<comment type="cofactor">
    <cofactor evidence="1">
        <name>Mg(2+)</name>
        <dbReference type="ChEBI" id="CHEBI:18420"/>
    </cofactor>
</comment>
<name>A0A1Z1W2M1_9ACTN</name>
<dbReference type="GO" id="GO:0009228">
    <property type="term" value="P:thiamine biosynthetic process"/>
    <property type="evidence" value="ECO:0007669"/>
    <property type="project" value="UniProtKB-KW"/>
</dbReference>
<dbReference type="AlphaFoldDB" id="A0A1Z1W2M1"/>
<dbReference type="GO" id="GO:0019288">
    <property type="term" value="P:isopentenyl diphosphate biosynthetic process, methylerythritol 4-phosphate pathway"/>
    <property type="evidence" value="ECO:0007669"/>
    <property type="project" value="TreeGrafter"/>
</dbReference>
<dbReference type="PANTHER" id="PTHR43322">
    <property type="entry name" value="1-D-DEOXYXYLULOSE 5-PHOSPHATE SYNTHASE-RELATED"/>
    <property type="match status" value="1"/>
</dbReference>
<dbReference type="InterPro" id="IPR009014">
    <property type="entry name" value="Transketo_C/PFOR_II"/>
</dbReference>
<evidence type="ECO:0000256" key="12">
    <source>
        <dbReference type="ARBA" id="ARBA00023229"/>
    </source>
</evidence>
<evidence type="ECO:0000256" key="4">
    <source>
        <dbReference type="ARBA" id="ARBA00011081"/>
    </source>
</evidence>
<evidence type="ECO:0000313" key="14">
    <source>
        <dbReference type="EMBL" id="ARX80653.1"/>
    </source>
</evidence>
<dbReference type="KEGG" id="salf:SMD44_00051"/>
<keyword evidence="7" id="KW-0808">Transferase</keyword>
<evidence type="ECO:0000256" key="2">
    <source>
        <dbReference type="ARBA" id="ARBA00001964"/>
    </source>
</evidence>
<evidence type="ECO:0000256" key="5">
    <source>
        <dbReference type="ARBA" id="ARBA00011738"/>
    </source>
</evidence>
<gene>
    <name evidence="14" type="ORF">SMD44_00051</name>
</gene>
<dbReference type="PANTHER" id="PTHR43322:SF5">
    <property type="entry name" value="1-DEOXY-D-XYLULOSE-5-PHOSPHATE SYNTHASE, CHLOROPLASTIC"/>
    <property type="match status" value="1"/>
</dbReference>
<dbReference type="InterPro" id="IPR033248">
    <property type="entry name" value="Transketolase_C"/>
</dbReference>
<reference evidence="14 15" key="1">
    <citation type="submission" date="2017-05" db="EMBL/GenBank/DDBJ databases">
        <title>Streptomyces alboflavus Genome sequencing and assembly.</title>
        <authorList>
            <person name="Wang Y."/>
            <person name="Du B."/>
            <person name="Ding Y."/>
            <person name="Liu H."/>
            <person name="Hou Q."/>
            <person name="Liu K."/>
            <person name="Wang C."/>
            <person name="Yao L."/>
        </authorList>
    </citation>
    <scope>NUCLEOTIDE SEQUENCE [LARGE SCALE GENOMIC DNA]</scope>
    <source>
        <strain evidence="14 15">MDJK44</strain>
    </source>
</reference>
<dbReference type="GO" id="GO:0008661">
    <property type="term" value="F:1-deoxy-D-xylulose-5-phosphate synthase activity"/>
    <property type="evidence" value="ECO:0007669"/>
    <property type="project" value="UniProtKB-EC"/>
</dbReference>
<proteinExistence type="inferred from homology"/>
<evidence type="ECO:0000256" key="11">
    <source>
        <dbReference type="ARBA" id="ARBA00023052"/>
    </source>
</evidence>
<dbReference type="GO" id="GO:0016114">
    <property type="term" value="P:terpenoid biosynthetic process"/>
    <property type="evidence" value="ECO:0007669"/>
    <property type="project" value="InterPro"/>
</dbReference>
<dbReference type="FunFam" id="3.40.50.970:FF:000005">
    <property type="entry name" value="1-deoxy-D-xylulose-5-phosphate synthase"/>
    <property type="match status" value="1"/>
</dbReference>
<dbReference type="CDD" id="cd07033">
    <property type="entry name" value="TPP_PYR_DXS_TK_like"/>
    <property type="match status" value="1"/>
</dbReference>
<evidence type="ECO:0000256" key="7">
    <source>
        <dbReference type="ARBA" id="ARBA00022679"/>
    </source>
</evidence>
<dbReference type="Gene3D" id="3.40.50.920">
    <property type="match status" value="1"/>
</dbReference>
<dbReference type="EC" id="2.2.1.7" evidence="6"/>
<keyword evidence="15" id="KW-1185">Reference proteome</keyword>
<dbReference type="GO" id="GO:0000287">
    <property type="term" value="F:magnesium ion binding"/>
    <property type="evidence" value="ECO:0007669"/>
    <property type="project" value="UniProtKB-ARBA"/>
</dbReference>
<keyword evidence="10" id="KW-0784">Thiamine biosynthesis</keyword>
<dbReference type="Pfam" id="PF13292">
    <property type="entry name" value="DXP_synthase_N"/>
    <property type="match status" value="2"/>
</dbReference>
<dbReference type="InterPro" id="IPR005477">
    <property type="entry name" value="Dxylulose-5-P_synthase"/>
</dbReference>
<dbReference type="InterPro" id="IPR029061">
    <property type="entry name" value="THDP-binding"/>
</dbReference>
<keyword evidence="11" id="KW-0786">Thiamine pyrophosphate</keyword>
<evidence type="ECO:0000256" key="10">
    <source>
        <dbReference type="ARBA" id="ARBA00022977"/>
    </source>
</evidence>
<comment type="pathway">
    <text evidence="3">Metabolic intermediate biosynthesis; 1-deoxy-D-xylulose 5-phosphate biosynthesis; 1-deoxy-D-xylulose 5-phosphate from D-glyceraldehyde 3-phosphate and pyruvate: step 1/1.</text>
</comment>
<comment type="cofactor">
    <cofactor evidence="2">
        <name>thiamine diphosphate</name>
        <dbReference type="ChEBI" id="CHEBI:58937"/>
    </cofactor>
</comment>
<dbReference type="EMBL" id="CP021748">
    <property type="protein sequence ID" value="ARX80653.1"/>
    <property type="molecule type" value="Genomic_DNA"/>
</dbReference>
<keyword evidence="9" id="KW-0460">Magnesium</keyword>
<dbReference type="SUPFAM" id="SSF52518">
    <property type="entry name" value="Thiamin diphosphate-binding fold (THDP-binding)"/>
    <property type="match status" value="2"/>
</dbReference>
<dbReference type="Pfam" id="PF02780">
    <property type="entry name" value="Transketolase_C"/>
    <property type="match status" value="1"/>
</dbReference>
<comment type="similarity">
    <text evidence="4">Belongs to the transketolase family. DXPS subfamily.</text>
</comment>
<feature type="domain" description="Transketolase-like pyrimidine-binding" evidence="13">
    <location>
        <begin position="117"/>
        <end position="281"/>
    </location>
</feature>
<dbReference type="UniPathway" id="UPA00064">
    <property type="reaction ID" value="UER00091"/>
</dbReference>
<protein>
    <recommendedName>
        <fullName evidence="6">1-deoxy-D-xylulose-5-phosphate synthase</fullName>
        <ecNumber evidence="6">2.2.1.7</ecNumber>
    </recommendedName>
</protein>
<accession>A0A1Z1W2M1</accession>